<dbReference type="eggNOG" id="COG4632">
    <property type="taxonomic scope" value="Bacteria"/>
</dbReference>
<proteinExistence type="predicted"/>
<evidence type="ECO:0000259" key="1">
    <source>
        <dbReference type="Pfam" id="PF09992"/>
    </source>
</evidence>
<dbReference type="EMBL" id="FPBV01000009">
    <property type="protein sequence ID" value="SFU83210.1"/>
    <property type="molecule type" value="Genomic_DNA"/>
</dbReference>
<dbReference type="OrthoDB" id="9816453at2"/>
<dbReference type="PANTHER" id="PTHR40446">
    <property type="entry name" value="N-ACETYLGLUCOSAMINE-1-PHOSPHODIESTER ALPHA-N-ACETYLGLUCOSAMINIDASE"/>
    <property type="match status" value="1"/>
</dbReference>
<accession>A0A1I7JDD2</accession>
<dbReference type="RefSeq" id="WP_074952239.1">
    <property type="nucleotide sequence ID" value="NZ_FPBV01000009.1"/>
</dbReference>
<dbReference type="AlphaFoldDB" id="A0A1I7JDD2"/>
<reference evidence="3" key="1">
    <citation type="submission" date="2016-10" db="EMBL/GenBank/DDBJ databases">
        <authorList>
            <person name="Varghese N."/>
        </authorList>
    </citation>
    <scope>NUCLEOTIDE SEQUENCE [LARGE SCALE GENOMIC DNA]</scope>
    <source>
        <strain evidence="3">DSM 17980</strain>
    </source>
</reference>
<protein>
    <submittedName>
        <fullName evidence="2">Exopolysaccharide biosynthesis protein</fullName>
    </submittedName>
</protein>
<evidence type="ECO:0000313" key="2">
    <source>
        <dbReference type="EMBL" id="SFU83210.1"/>
    </source>
</evidence>
<evidence type="ECO:0000313" key="3">
    <source>
        <dbReference type="Proteomes" id="UP000183508"/>
    </source>
</evidence>
<dbReference type="Proteomes" id="UP000183508">
    <property type="component" value="Unassembled WGS sequence"/>
</dbReference>
<dbReference type="STRING" id="392015.SAMN05421543_109130"/>
<dbReference type="PANTHER" id="PTHR40446:SF2">
    <property type="entry name" value="N-ACETYLGLUCOSAMINE-1-PHOSPHODIESTER ALPHA-N-ACETYLGLUCOSAMINIDASE"/>
    <property type="match status" value="1"/>
</dbReference>
<keyword evidence="3" id="KW-1185">Reference proteome</keyword>
<name>A0A1I7JDD2_9BACL</name>
<sequence length="326" mass="34736">MRKLVAGIAALLYIYVSSSLLVFAGPFSALRGFVIDSLATTRHQYLLKPLSLFLLSDAEIAAHMPHILDTNARVTGADMNVTQDFRNVTDNSIEIHDYTGRTFQAKVMLVHNPNLVKVAVTKDLGVAGQTVSEMVAENHAIAGVNAGAFQDVGWHGTGGMPLGITMHDGKLIGNDQSQWYQQPVIGITDEGVLVAGNYSVAQLKQLHVQEAVSFGPVLVRDGKGLVQGDGGWGLAPRTAIGQTADGTIIFVVTDGRFIHGPDNLGASLKDVQDIMLEYGATIAVNLDGGSSSTMVYDGKLVNQPVDILGERKVATAFIVMPNENRG</sequence>
<feature type="domain" description="Phosphodiester glycosidase" evidence="1">
    <location>
        <begin position="138"/>
        <end position="320"/>
    </location>
</feature>
<dbReference type="Pfam" id="PF09992">
    <property type="entry name" value="NAGPA"/>
    <property type="match status" value="1"/>
</dbReference>
<dbReference type="InterPro" id="IPR018711">
    <property type="entry name" value="NAGPA"/>
</dbReference>
<organism evidence="2 3">
    <name type="scientific">Alicyclobacillus macrosporangiidus</name>
    <dbReference type="NCBI Taxonomy" id="392015"/>
    <lineage>
        <taxon>Bacteria</taxon>
        <taxon>Bacillati</taxon>
        <taxon>Bacillota</taxon>
        <taxon>Bacilli</taxon>
        <taxon>Bacillales</taxon>
        <taxon>Alicyclobacillaceae</taxon>
        <taxon>Alicyclobacillus</taxon>
    </lineage>
</organism>
<gene>
    <name evidence="2" type="ORF">SAMN05421543_109130</name>
</gene>